<sequence>MGIKAFKFRVPAVRAELIGTYDTSQKELFRPDIEAIAAALPHWARKAFQRHGGRFWHHDGPETYFDGEKFHGRTPHIALDDSRGGYMLTLYALPVSEPKAEEWACRHCGEDMGRFKAVCPTCGRTEGEMNIHEISEKFGISLVKLRRMNKAGVLHCTSAEGHEHAPNMRQYLADNRPLSAVQLLALIGEPSLYAEMRGHRAKAKAQVDALGDYAADAPPVSLMRSIRDAADKDPDAIADLIDWLLRVLPGAGVPYAWIAVRAVQQVKNPNAQEELLGKFAKALHFCRTDPRFAPFVTDRQNKSRTVKIYSGKVYQQRFQWSEHMLTIFQSITTKYHGPGNVRGARITAKASAGHKLTVRYDHSKGTDENHRDAAMALAEKLGWSGDWVMGNCEHGIIAVLDVSRNEAAKILRAMGSIEPRKTAKAMELAMGYGGRPLSGHMRLNLIYDGGEERKTILPCGLPINHLSRMIECSTHLVAIEILGDWPYADQHTGHSLTSCNKENPLAASLARGLRAAGGPWVSLLPDQLAGVKVFPIIGGTKDPAVKHGWHDASDDPAQIEIWQKALPGCNWGVACGPSGLFVFDIDPDGLDWWASLLKRDDEIRAHVERAYTVRTPKGGLHVYFKGEGPSTARRIGPGIDTRGGIRKPDGKIVSGGYTVLPGSKTVPGPGRVAGTYEALGGELLPLPTCMSSLVPERKRTDTFGLEKLPDQDLPRNIKTAADLIESYISSGRVSVEGQGGNNTAFQVCASILDKAISPGLCFELLWEKWNPHCVPPWDEFELETLVRNAAVHGEDTATGVKGHQSNQDAFAAFTGHEPAAGELSSERAPRTRLQFIHDYADSVGDPEWLIDGVLPRRGVGMLYGESGSFKSFLALDWALTLAFGIPGQWGNKSDEKQDVLYFAGEAPVGMAKKRFPAWMDQWGQEFRNDHRLIFKDRVPFYSDKDGWEDVKLDLSALNARPSLIIIDTLSRLMTSMDENTSKDGTTIMNFLEDLARWYDCFVLFIHHTGKDASKGHRGSYVYFANADTVMSTSKVAGGMKFQAHKHKDADVEESIKFFEVKPSLDSIVLMETNNRPEEPQGNSRPVVGWATAKEVCEVLTTVFAGETTTTHLAQHMAREYGVEITKATRILSSTGELALFRNGSIWTVPGTRQEQEFDL</sequence>
<evidence type="ECO:0000313" key="2">
    <source>
        <dbReference type="EMBL" id="GAT42304.1"/>
    </source>
</evidence>
<evidence type="ECO:0000259" key="1">
    <source>
        <dbReference type="SMART" id="SM00943"/>
    </source>
</evidence>
<dbReference type="Proteomes" id="UP000815677">
    <property type="component" value="Unassembled WGS sequence"/>
</dbReference>
<protein>
    <recommendedName>
        <fullName evidence="1">DNA primase/polymerase bifunctional N-terminal domain-containing protein</fullName>
    </recommendedName>
</protein>
<organism evidence="2 3">
    <name type="scientific">Mycena chlorophos</name>
    <name type="common">Agaric fungus</name>
    <name type="synonym">Agaricus chlorophos</name>
    <dbReference type="NCBI Taxonomy" id="658473"/>
    <lineage>
        <taxon>Eukaryota</taxon>
        <taxon>Fungi</taxon>
        <taxon>Dikarya</taxon>
        <taxon>Basidiomycota</taxon>
        <taxon>Agaricomycotina</taxon>
        <taxon>Agaricomycetes</taxon>
        <taxon>Agaricomycetidae</taxon>
        <taxon>Agaricales</taxon>
        <taxon>Marasmiineae</taxon>
        <taxon>Mycenaceae</taxon>
        <taxon>Mycena</taxon>
    </lineage>
</organism>
<dbReference type="Pfam" id="PF09250">
    <property type="entry name" value="Prim-Pol"/>
    <property type="match status" value="1"/>
</dbReference>
<dbReference type="Pfam" id="PF13481">
    <property type="entry name" value="AAA_25"/>
    <property type="match status" value="1"/>
</dbReference>
<dbReference type="SMART" id="SM00943">
    <property type="entry name" value="Prim-Pol"/>
    <property type="match status" value="1"/>
</dbReference>
<dbReference type="SUPFAM" id="SSF56747">
    <property type="entry name" value="Prim-pol domain"/>
    <property type="match status" value="1"/>
</dbReference>
<dbReference type="EMBL" id="DF837701">
    <property type="protein sequence ID" value="GAT42304.1"/>
    <property type="molecule type" value="Genomic_DNA"/>
</dbReference>
<evidence type="ECO:0000313" key="3">
    <source>
        <dbReference type="Proteomes" id="UP000815677"/>
    </source>
</evidence>
<name>A0ABQ0KTU2_MYCCL</name>
<proteinExistence type="predicted"/>
<gene>
    <name evidence="2" type="ORF">MCHLO_00023</name>
</gene>
<accession>A0ABQ0KTU2</accession>
<reference evidence="2" key="1">
    <citation type="submission" date="2014-09" db="EMBL/GenBank/DDBJ databases">
        <title>Genome sequence of the luminous mushroom Mycena chlorophos for searching fungal bioluminescence genes.</title>
        <authorList>
            <person name="Tanaka Y."/>
            <person name="Kasuga D."/>
            <person name="Oba Y."/>
            <person name="Hase S."/>
            <person name="Sato K."/>
            <person name="Oba Y."/>
            <person name="Sakakibara Y."/>
        </authorList>
    </citation>
    <scope>NUCLEOTIDE SEQUENCE</scope>
</reference>
<dbReference type="CDD" id="cd04859">
    <property type="entry name" value="Prim_Pol"/>
    <property type="match status" value="1"/>
</dbReference>
<feature type="domain" description="DNA primase/polymerase bifunctional N-terminal" evidence="1">
    <location>
        <begin position="523"/>
        <end position="690"/>
    </location>
</feature>
<dbReference type="SUPFAM" id="SSF52540">
    <property type="entry name" value="P-loop containing nucleoside triphosphate hydrolases"/>
    <property type="match status" value="1"/>
</dbReference>
<dbReference type="InterPro" id="IPR015330">
    <property type="entry name" value="DNA_primase/pol_bifunc_N"/>
</dbReference>
<dbReference type="InterPro" id="IPR027417">
    <property type="entry name" value="P-loop_NTPase"/>
</dbReference>
<keyword evidence="3" id="KW-1185">Reference proteome</keyword>
<dbReference type="Gene3D" id="3.40.50.300">
    <property type="entry name" value="P-loop containing nucleotide triphosphate hydrolases"/>
    <property type="match status" value="1"/>
</dbReference>